<dbReference type="Pfam" id="PF00126">
    <property type="entry name" value="HTH_1"/>
    <property type="match status" value="1"/>
</dbReference>
<evidence type="ECO:0000259" key="5">
    <source>
        <dbReference type="PROSITE" id="PS50931"/>
    </source>
</evidence>
<evidence type="ECO:0000256" key="1">
    <source>
        <dbReference type="ARBA" id="ARBA00009437"/>
    </source>
</evidence>
<evidence type="ECO:0000256" key="2">
    <source>
        <dbReference type="ARBA" id="ARBA00023015"/>
    </source>
</evidence>
<dbReference type="GO" id="GO:0005829">
    <property type="term" value="C:cytosol"/>
    <property type="evidence" value="ECO:0007669"/>
    <property type="project" value="TreeGrafter"/>
</dbReference>
<evidence type="ECO:0000313" key="6">
    <source>
        <dbReference type="EMBL" id="PKY66418.1"/>
    </source>
</evidence>
<proteinExistence type="inferred from homology"/>
<organism evidence="6 7">
    <name type="scientific">Schaalia turicensis</name>
    <dbReference type="NCBI Taxonomy" id="131111"/>
    <lineage>
        <taxon>Bacteria</taxon>
        <taxon>Bacillati</taxon>
        <taxon>Actinomycetota</taxon>
        <taxon>Actinomycetes</taxon>
        <taxon>Actinomycetales</taxon>
        <taxon>Actinomycetaceae</taxon>
        <taxon>Schaalia</taxon>
    </lineage>
</organism>
<gene>
    <name evidence="6" type="ORF">CYJ25_04110</name>
</gene>
<comment type="similarity">
    <text evidence="1">Belongs to the LysR transcriptional regulatory family.</text>
</comment>
<dbReference type="SUPFAM" id="SSF46785">
    <property type="entry name" value="Winged helix' DNA-binding domain"/>
    <property type="match status" value="1"/>
</dbReference>
<dbReference type="Gene3D" id="3.40.190.10">
    <property type="entry name" value="Periplasmic binding protein-like II"/>
    <property type="match status" value="2"/>
</dbReference>
<dbReference type="InterPro" id="IPR000847">
    <property type="entry name" value="LysR_HTH_N"/>
</dbReference>
<evidence type="ECO:0000256" key="4">
    <source>
        <dbReference type="ARBA" id="ARBA00023163"/>
    </source>
</evidence>
<dbReference type="PROSITE" id="PS50931">
    <property type="entry name" value="HTH_LYSR"/>
    <property type="match status" value="1"/>
</dbReference>
<dbReference type="OrthoDB" id="3636008at2"/>
<dbReference type="PANTHER" id="PTHR30419">
    <property type="entry name" value="HTH-TYPE TRANSCRIPTIONAL REGULATOR YBHD"/>
    <property type="match status" value="1"/>
</dbReference>
<dbReference type="Gene3D" id="1.10.10.10">
    <property type="entry name" value="Winged helix-like DNA-binding domain superfamily/Winged helix DNA-binding domain"/>
    <property type="match status" value="1"/>
</dbReference>
<dbReference type="InterPro" id="IPR005119">
    <property type="entry name" value="LysR_subst-bd"/>
</dbReference>
<dbReference type="GO" id="GO:0003700">
    <property type="term" value="F:DNA-binding transcription factor activity"/>
    <property type="evidence" value="ECO:0007669"/>
    <property type="project" value="InterPro"/>
</dbReference>
<dbReference type="InterPro" id="IPR050950">
    <property type="entry name" value="HTH-type_LysR_regulators"/>
</dbReference>
<accession>A0A2I1I5K9</accession>
<keyword evidence="2" id="KW-0805">Transcription regulation</keyword>
<dbReference type="RefSeq" id="WP_101627933.1">
    <property type="nucleotide sequence ID" value="NZ_PKKJ01000003.1"/>
</dbReference>
<sequence>MHLDPKRLQVLLEVHREGGIVAASDYLGVSASAVSQQIKKLEEEVGLDLVDRNPAGALLTPAGRILVNGAERIENDLNDIARDLRPIAGHLTGIVRIGAFHTVIRNVLLPLTSQLEQDLPGVEIHIDESDEGPGMTKMRSGEFDLLMLERDTAPGNAPRGFTDVQFIDEPWVLVSPSNAPLVGSERDLADVQWLRVAPDTIGALPMQRVVAATSHIHWVPYSYINYEAAHALIRAGKGSTIMPYMAIRGIALGGMRVTTLPALGFRRILVRHRNGEDSPNTATGQVLAALFQWVATHHNDWRGNTYETAQ</sequence>
<comment type="caution">
    <text evidence="6">The sequence shown here is derived from an EMBL/GenBank/DDBJ whole genome shotgun (WGS) entry which is preliminary data.</text>
</comment>
<dbReference type="InterPro" id="IPR011991">
    <property type="entry name" value="ArsR-like_HTH"/>
</dbReference>
<dbReference type="AlphaFoldDB" id="A0A2I1I5K9"/>
<dbReference type="SUPFAM" id="SSF53850">
    <property type="entry name" value="Periplasmic binding protein-like II"/>
    <property type="match status" value="1"/>
</dbReference>
<keyword evidence="4" id="KW-0804">Transcription</keyword>
<dbReference type="Pfam" id="PF03466">
    <property type="entry name" value="LysR_substrate"/>
    <property type="match status" value="1"/>
</dbReference>
<dbReference type="InterPro" id="IPR036390">
    <property type="entry name" value="WH_DNA-bd_sf"/>
</dbReference>
<dbReference type="Proteomes" id="UP000234545">
    <property type="component" value="Unassembled WGS sequence"/>
</dbReference>
<dbReference type="CDD" id="cd00090">
    <property type="entry name" value="HTH_ARSR"/>
    <property type="match status" value="1"/>
</dbReference>
<evidence type="ECO:0000256" key="3">
    <source>
        <dbReference type="ARBA" id="ARBA00023125"/>
    </source>
</evidence>
<protein>
    <submittedName>
        <fullName evidence="6">LysR family transcriptional regulator</fullName>
    </submittedName>
</protein>
<feature type="domain" description="HTH lysR-type" evidence="5">
    <location>
        <begin position="3"/>
        <end position="60"/>
    </location>
</feature>
<dbReference type="EMBL" id="PKKJ01000003">
    <property type="protein sequence ID" value="PKY66418.1"/>
    <property type="molecule type" value="Genomic_DNA"/>
</dbReference>
<dbReference type="GO" id="GO:0003677">
    <property type="term" value="F:DNA binding"/>
    <property type="evidence" value="ECO:0007669"/>
    <property type="project" value="UniProtKB-KW"/>
</dbReference>
<dbReference type="InterPro" id="IPR036388">
    <property type="entry name" value="WH-like_DNA-bd_sf"/>
</dbReference>
<evidence type="ECO:0000313" key="7">
    <source>
        <dbReference type="Proteomes" id="UP000234545"/>
    </source>
</evidence>
<keyword evidence="3" id="KW-0238">DNA-binding</keyword>
<reference evidence="6 7" key="1">
    <citation type="submission" date="2017-12" db="EMBL/GenBank/DDBJ databases">
        <title>Phylogenetic diversity of female urinary microbiome.</title>
        <authorList>
            <person name="Thomas-White K."/>
            <person name="Wolfe A.J."/>
        </authorList>
    </citation>
    <scope>NUCLEOTIDE SEQUENCE [LARGE SCALE GENOMIC DNA]</scope>
    <source>
        <strain evidence="6 7">UMB0250</strain>
    </source>
</reference>
<name>A0A2I1I5K9_9ACTO</name>